<dbReference type="OrthoDB" id="1924787at2759"/>
<dbReference type="STRING" id="41688.A0A2N3N5Y1"/>
<reference evidence="11 12" key="1">
    <citation type="journal article" date="2017" name="G3 (Bethesda)">
        <title>First Draft Genome Sequence of the Pathogenic Fungus Lomentospora prolificans (Formerly Scedosporium prolificans).</title>
        <authorList>
            <person name="Luo R."/>
            <person name="Zimin A."/>
            <person name="Workman R."/>
            <person name="Fan Y."/>
            <person name="Pertea G."/>
            <person name="Grossman N."/>
            <person name="Wear M.P."/>
            <person name="Jia B."/>
            <person name="Miller H."/>
            <person name="Casadevall A."/>
            <person name="Timp W."/>
            <person name="Zhang S.X."/>
            <person name="Salzberg S.L."/>
        </authorList>
    </citation>
    <scope>NUCLEOTIDE SEQUENCE [LARGE SCALE GENOMIC DNA]</scope>
    <source>
        <strain evidence="11 12">JHH-5317</strain>
    </source>
</reference>
<dbReference type="PANTHER" id="PTHR46910:SF12">
    <property type="entry name" value="REGULATORY PROTEIN CAT8"/>
    <property type="match status" value="1"/>
</dbReference>
<comment type="subcellular location">
    <subcellularLocation>
        <location evidence="1">Nucleus</location>
    </subcellularLocation>
</comment>
<keyword evidence="7" id="KW-0539">Nucleus</keyword>
<feature type="compositionally biased region" description="Low complexity" evidence="9">
    <location>
        <begin position="597"/>
        <end position="619"/>
    </location>
</feature>
<dbReference type="PROSITE" id="PS00463">
    <property type="entry name" value="ZN2_CY6_FUNGAL_1"/>
    <property type="match status" value="1"/>
</dbReference>
<dbReference type="EMBL" id="NLAX01000701">
    <property type="protein sequence ID" value="PKS07814.1"/>
    <property type="molecule type" value="Genomic_DNA"/>
</dbReference>
<accession>A0A2N3N5Y1</accession>
<feature type="compositionally biased region" description="Low complexity" evidence="9">
    <location>
        <begin position="686"/>
        <end position="699"/>
    </location>
</feature>
<dbReference type="AlphaFoldDB" id="A0A2N3N5Y1"/>
<dbReference type="InterPro" id="IPR001138">
    <property type="entry name" value="Zn2Cys6_DnaBD"/>
</dbReference>
<feature type="domain" description="Zn(2)-C6 fungal-type" evidence="10">
    <location>
        <begin position="23"/>
        <end position="53"/>
    </location>
</feature>
<evidence type="ECO:0000256" key="8">
    <source>
        <dbReference type="SAM" id="Coils"/>
    </source>
</evidence>
<feature type="region of interest" description="Disordered" evidence="9">
    <location>
        <begin position="647"/>
        <end position="703"/>
    </location>
</feature>
<dbReference type="GO" id="GO:0003677">
    <property type="term" value="F:DNA binding"/>
    <property type="evidence" value="ECO:0007669"/>
    <property type="project" value="UniProtKB-KW"/>
</dbReference>
<keyword evidence="4" id="KW-0805">Transcription regulation</keyword>
<dbReference type="PANTHER" id="PTHR46910">
    <property type="entry name" value="TRANSCRIPTION FACTOR PDR1"/>
    <property type="match status" value="1"/>
</dbReference>
<evidence type="ECO:0000256" key="5">
    <source>
        <dbReference type="ARBA" id="ARBA00023125"/>
    </source>
</evidence>
<dbReference type="InterPro" id="IPR036864">
    <property type="entry name" value="Zn2-C6_fun-type_DNA-bd_sf"/>
</dbReference>
<dbReference type="InterPro" id="IPR050987">
    <property type="entry name" value="AtrR-like"/>
</dbReference>
<gene>
    <name evidence="11" type="ORF">jhhlp_006422</name>
</gene>
<dbReference type="GO" id="GO:0006351">
    <property type="term" value="P:DNA-templated transcription"/>
    <property type="evidence" value="ECO:0007669"/>
    <property type="project" value="InterPro"/>
</dbReference>
<name>A0A2N3N5Y1_9PEZI</name>
<evidence type="ECO:0000259" key="10">
    <source>
        <dbReference type="PROSITE" id="PS50048"/>
    </source>
</evidence>
<dbReference type="CDD" id="cd15485">
    <property type="entry name" value="ZIP_Cat8"/>
    <property type="match status" value="1"/>
</dbReference>
<keyword evidence="8" id="KW-0175">Coiled coil</keyword>
<proteinExistence type="predicted"/>
<keyword evidence="2" id="KW-0479">Metal-binding</keyword>
<dbReference type="GO" id="GO:0005634">
    <property type="term" value="C:nucleus"/>
    <property type="evidence" value="ECO:0007669"/>
    <property type="project" value="UniProtKB-SubCell"/>
</dbReference>
<organism evidence="11 12">
    <name type="scientific">Lomentospora prolificans</name>
    <dbReference type="NCBI Taxonomy" id="41688"/>
    <lineage>
        <taxon>Eukaryota</taxon>
        <taxon>Fungi</taxon>
        <taxon>Dikarya</taxon>
        <taxon>Ascomycota</taxon>
        <taxon>Pezizomycotina</taxon>
        <taxon>Sordariomycetes</taxon>
        <taxon>Hypocreomycetidae</taxon>
        <taxon>Microascales</taxon>
        <taxon>Microascaceae</taxon>
        <taxon>Lomentospora</taxon>
    </lineage>
</organism>
<feature type="compositionally biased region" description="Polar residues" evidence="9">
    <location>
        <begin position="587"/>
        <end position="596"/>
    </location>
</feature>
<dbReference type="FunFam" id="4.10.240.10:FF:000007">
    <property type="entry name" value="C6 transcription factor FacB"/>
    <property type="match status" value="1"/>
</dbReference>
<evidence type="ECO:0000256" key="2">
    <source>
        <dbReference type="ARBA" id="ARBA00022723"/>
    </source>
</evidence>
<evidence type="ECO:0000256" key="4">
    <source>
        <dbReference type="ARBA" id="ARBA00023015"/>
    </source>
</evidence>
<keyword evidence="3" id="KW-0862">Zinc</keyword>
<dbReference type="CDD" id="cd00067">
    <property type="entry name" value="GAL4"/>
    <property type="match status" value="1"/>
</dbReference>
<dbReference type="Proteomes" id="UP000233524">
    <property type="component" value="Unassembled WGS sequence"/>
</dbReference>
<evidence type="ECO:0000256" key="3">
    <source>
        <dbReference type="ARBA" id="ARBA00022833"/>
    </source>
</evidence>
<dbReference type="PROSITE" id="PS50048">
    <property type="entry name" value="ZN2_CY6_FUNGAL_2"/>
    <property type="match status" value="1"/>
</dbReference>
<dbReference type="SUPFAM" id="SSF57701">
    <property type="entry name" value="Zn2/Cys6 DNA-binding domain"/>
    <property type="match status" value="1"/>
</dbReference>
<dbReference type="Pfam" id="PF04082">
    <property type="entry name" value="Fungal_trans"/>
    <property type="match status" value="1"/>
</dbReference>
<evidence type="ECO:0000313" key="11">
    <source>
        <dbReference type="EMBL" id="PKS07814.1"/>
    </source>
</evidence>
<dbReference type="GO" id="GO:0000981">
    <property type="term" value="F:DNA-binding transcription factor activity, RNA polymerase II-specific"/>
    <property type="evidence" value="ECO:0007669"/>
    <property type="project" value="InterPro"/>
</dbReference>
<dbReference type="SMART" id="SM00906">
    <property type="entry name" value="Fungal_trans"/>
    <property type="match status" value="1"/>
</dbReference>
<keyword evidence="6" id="KW-0804">Transcription</keyword>
<dbReference type="InParanoid" id="A0A2N3N5Y1"/>
<evidence type="ECO:0000256" key="6">
    <source>
        <dbReference type="ARBA" id="ARBA00023163"/>
    </source>
</evidence>
<feature type="coiled-coil region" evidence="8">
    <location>
        <begin position="67"/>
        <end position="101"/>
    </location>
</feature>
<protein>
    <recommendedName>
        <fullName evidence="10">Zn(2)-C6 fungal-type domain-containing protein</fullName>
    </recommendedName>
</protein>
<sequence length="877" mass="97047">MPGILPMKVIKVGTSSQSRIAQACDRCRSKKIRCDGIRPCCSQCANVGFECRTSDKLSRRAFPRGYTESLEERVRQLESEVRELKDLLDEKDEKIDMLSRLYGNRPASSGHIHSPAVELHDTPVPQPKEDTFRIQASPLLLGVENSDSYFMGGSSGRSFIDFNPEAFLHIQGCYPLTASAVDQSLRVPPRLFTDRCVNVYFQEWAPIFPVLHKPTFLRIYEEFVADPEKVKNPHKLAQIYLVFSIASLAGDFPDTAQIAACEAEWQKALETVLMDNTMITLQCLILALMYCTVRADYKRLQLYKGIAVGLSHRLGLHQSQRRFSFGALTIETRKKVFWTLYTVDCFSAAILGLPKLLKEDDIHAEYPVDTDDEYVTEKGFQPTLPGESTRLSSALALFRGTRILSKVLEKVYPAAATHEVSMQQLSALDRELTQWYTELPPHLRLNFAQDKPSTDITGSRSPLLALAYYYMRTLVYRPAVGSSLGQKAAPALIAIGESSKHIVQVVQLLDERNMTFSFCLNKTDMLVVCGMTLLYQILDFKQDSKLSRDSQKHVNAVIKMLIKAQAPGCLDFKRISSMIITVDDATSPIQPRSSPTASSRNNQRRSPSTSSSRRSATPQDPKPSLGRLAAASVSETDLLQQQAKLRRMTMPSGAAPRPEALRPQSRRSVDNPQTQPFARREHRLSTSHSPHSPHTSPSHQNLDYLSLSTGSAAQGHMSGPMQGRRQNNLPPQIQQRLSQMYPGSQTDVKSADLSASQWEALLGSLDGGQTNVYDAIYGGAPLSLNDTAVMPASGTVGAGWLEDPWELNTFNLGDFNGSVATQSVLSMSDESLSPGEEMTPTDLGLSVGSLDLQSTMMPNQCGNGEGFMNGMGNDYII</sequence>
<evidence type="ECO:0000313" key="12">
    <source>
        <dbReference type="Proteomes" id="UP000233524"/>
    </source>
</evidence>
<comment type="caution">
    <text evidence="11">The sequence shown here is derived from an EMBL/GenBank/DDBJ whole genome shotgun (WGS) entry which is preliminary data.</text>
</comment>
<dbReference type="GO" id="GO:0008270">
    <property type="term" value="F:zinc ion binding"/>
    <property type="evidence" value="ECO:0007669"/>
    <property type="project" value="InterPro"/>
</dbReference>
<evidence type="ECO:0000256" key="9">
    <source>
        <dbReference type="SAM" id="MobiDB-lite"/>
    </source>
</evidence>
<dbReference type="CDD" id="cd12148">
    <property type="entry name" value="fungal_TF_MHR"/>
    <property type="match status" value="1"/>
</dbReference>
<keyword evidence="12" id="KW-1185">Reference proteome</keyword>
<keyword evidence="5" id="KW-0238">DNA-binding</keyword>
<feature type="region of interest" description="Disordered" evidence="9">
    <location>
        <begin position="586"/>
        <end position="634"/>
    </location>
</feature>
<evidence type="ECO:0000256" key="7">
    <source>
        <dbReference type="ARBA" id="ARBA00023242"/>
    </source>
</evidence>
<dbReference type="VEuPathDB" id="FungiDB:jhhlp_006422"/>
<dbReference type="SMART" id="SM00066">
    <property type="entry name" value="GAL4"/>
    <property type="match status" value="1"/>
</dbReference>
<dbReference type="InterPro" id="IPR007219">
    <property type="entry name" value="XnlR_reg_dom"/>
</dbReference>
<dbReference type="Gene3D" id="4.10.240.10">
    <property type="entry name" value="Zn(2)-C6 fungal-type DNA-binding domain"/>
    <property type="match status" value="1"/>
</dbReference>
<evidence type="ECO:0000256" key="1">
    <source>
        <dbReference type="ARBA" id="ARBA00004123"/>
    </source>
</evidence>
<dbReference type="Pfam" id="PF00172">
    <property type="entry name" value="Zn_clus"/>
    <property type="match status" value="1"/>
</dbReference>